<proteinExistence type="predicted"/>
<dbReference type="AlphaFoldDB" id="A0ABD0KMF9"/>
<feature type="compositionally biased region" description="Basic and acidic residues" evidence="1">
    <location>
        <begin position="129"/>
        <end position="148"/>
    </location>
</feature>
<dbReference type="Proteomes" id="UP001519460">
    <property type="component" value="Unassembled WGS sequence"/>
</dbReference>
<keyword evidence="3" id="KW-1185">Reference proteome</keyword>
<reference evidence="2 3" key="1">
    <citation type="journal article" date="2023" name="Sci. Data">
        <title>Genome assembly of the Korean intertidal mud-creeper Batillaria attramentaria.</title>
        <authorList>
            <person name="Patra A.K."/>
            <person name="Ho P.T."/>
            <person name="Jun S."/>
            <person name="Lee S.J."/>
            <person name="Kim Y."/>
            <person name="Won Y.J."/>
        </authorList>
    </citation>
    <scope>NUCLEOTIDE SEQUENCE [LARGE SCALE GENOMIC DNA]</scope>
    <source>
        <strain evidence="2">Wonlab-2016</strain>
    </source>
</reference>
<sequence>MLVFQMKLVRSFRTLTIYCVLHKLKFSVSSQCCSSKWNTTSSTSMMMKRRVSSAHSSPPLTILPACATFCIYLQYCRLEATCMNYTNDQPIRAPRLVECWNDDSRVGSGLPKTELRQTFSGNLAVPGRGHREARSSDANVRRATKENQ</sequence>
<dbReference type="EMBL" id="JACVVK020000152">
    <property type="protein sequence ID" value="KAK7488287.1"/>
    <property type="molecule type" value="Genomic_DNA"/>
</dbReference>
<organism evidence="2 3">
    <name type="scientific">Batillaria attramentaria</name>
    <dbReference type="NCBI Taxonomy" id="370345"/>
    <lineage>
        <taxon>Eukaryota</taxon>
        <taxon>Metazoa</taxon>
        <taxon>Spiralia</taxon>
        <taxon>Lophotrochozoa</taxon>
        <taxon>Mollusca</taxon>
        <taxon>Gastropoda</taxon>
        <taxon>Caenogastropoda</taxon>
        <taxon>Sorbeoconcha</taxon>
        <taxon>Cerithioidea</taxon>
        <taxon>Batillariidae</taxon>
        <taxon>Batillaria</taxon>
    </lineage>
</organism>
<comment type="caution">
    <text evidence="2">The sequence shown here is derived from an EMBL/GenBank/DDBJ whole genome shotgun (WGS) entry which is preliminary data.</text>
</comment>
<evidence type="ECO:0000313" key="2">
    <source>
        <dbReference type="EMBL" id="KAK7488287.1"/>
    </source>
</evidence>
<name>A0ABD0KMF9_9CAEN</name>
<accession>A0ABD0KMF9</accession>
<protein>
    <submittedName>
        <fullName evidence="2">Uncharacterized protein</fullName>
    </submittedName>
</protein>
<gene>
    <name evidence="2" type="ORF">BaRGS_00020446</name>
</gene>
<evidence type="ECO:0000256" key="1">
    <source>
        <dbReference type="SAM" id="MobiDB-lite"/>
    </source>
</evidence>
<feature type="region of interest" description="Disordered" evidence="1">
    <location>
        <begin position="122"/>
        <end position="148"/>
    </location>
</feature>
<evidence type="ECO:0000313" key="3">
    <source>
        <dbReference type="Proteomes" id="UP001519460"/>
    </source>
</evidence>